<dbReference type="PANTHER" id="PTHR41252:SF1">
    <property type="entry name" value="BLR2505 PROTEIN"/>
    <property type="match status" value="1"/>
</dbReference>
<evidence type="ECO:0000313" key="3">
    <source>
        <dbReference type="Proteomes" id="UP001597163"/>
    </source>
</evidence>
<accession>A0ABW3R7B9</accession>
<sequence>MKNSAKKVVENMFAAFSSGDADKFVATVSEDTVWIYHGTQIIPAGTFEKKEGVRTFFTNIMERTEIINFEPQQYIVEGNMVVVLGREHQKVKRSGRELKQKWVQIYTVENDLITRMEEFATSAEVTK</sequence>
<dbReference type="Gene3D" id="3.10.450.50">
    <property type="match status" value="1"/>
</dbReference>
<dbReference type="Proteomes" id="UP001597163">
    <property type="component" value="Unassembled WGS sequence"/>
</dbReference>
<organism evidence="2 3">
    <name type="scientific">Hwangdonia seohaensis</name>
    <dbReference type="NCBI Taxonomy" id="1240727"/>
    <lineage>
        <taxon>Bacteria</taxon>
        <taxon>Pseudomonadati</taxon>
        <taxon>Bacteroidota</taxon>
        <taxon>Flavobacteriia</taxon>
        <taxon>Flavobacteriales</taxon>
        <taxon>Flavobacteriaceae</taxon>
        <taxon>Hwangdonia</taxon>
    </lineage>
</organism>
<dbReference type="EMBL" id="JBHTLJ010000001">
    <property type="protein sequence ID" value="MFD1160976.1"/>
    <property type="molecule type" value="Genomic_DNA"/>
</dbReference>
<protein>
    <submittedName>
        <fullName evidence="2">Nuclear transport factor 2 family protein</fullName>
    </submittedName>
</protein>
<gene>
    <name evidence="2" type="ORF">ACFQ2E_01015</name>
</gene>
<proteinExistence type="predicted"/>
<feature type="domain" description="SnoaL-like" evidence="1">
    <location>
        <begin position="9"/>
        <end position="116"/>
    </location>
</feature>
<evidence type="ECO:0000313" key="2">
    <source>
        <dbReference type="EMBL" id="MFD1160976.1"/>
    </source>
</evidence>
<dbReference type="PANTHER" id="PTHR41252">
    <property type="entry name" value="BLR2505 PROTEIN"/>
    <property type="match status" value="1"/>
</dbReference>
<keyword evidence="3" id="KW-1185">Reference proteome</keyword>
<dbReference type="InterPro" id="IPR032710">
    <property type="entry name" value="NTF2-like_dom_sf"/>
</dbReference>
<comment type="caution">
    <text evidence="2">The sequence shown here is derived from an EMBL/GenBank/DDBJ whole genome shotgun (WGS) entry which is preliminary data.</text>
</comment>
<name>A0ABW3R7B9_9FLAO</name>
<dbReference type="InterPro" id="IPR037401">
    <property type="entry name" value="SnoaL-like"/>
</dbReference>
<dbReference type="SUPFAM" id="SSF54427">
    <property type="entry name" value="NTF2-like"/>
    <property type="match status" value="1"/>
</dbReference>
<reference evidence="3" key="1">
    <citation type="journal article" date="2019" name="Int. J. Syst. Evol. Microbiol.">
        <title>The Global Catalogue of Microorganisms (GCM) 10K type strain sequencing project: providing services to taxonomists for standard genome sequencing and annotation.</title>
        <authorList>
            <consortium name="The Broad Institute Genomics Platform"/>
            <consortium name="The Broad Institute Genome Sequencing Center for Infectious Disease"/>
            <person name="Wu L."/>
            <person name="Ma J."/>
        </authorList>
    </citation>
    <scope>NUCLEOTIDE SEQUENCE [LARGE SCALE GENOMIC DNA]</scope>
    <source>
        <strain evidence="3">CCUG 63246</strain>
    </source>
</reference>
<evidence type="ECO:0000259" key="1">
    <source>
        <dbReference type="Pfam" id="PF12680"/>
    </source>
</evidence>
<dbReference type="RefSeq" id="WP_311935229.1">
    <property type="nucleotide sequence ID" value="NZ_JAVSCK010000001.1"/>
</dbReference>
<dbReference type="Pfam" id="PF12680">
    <property type="entry name" value="SnoaL_2"/>
    <property type="match status" value="1"/>
</dbReference>